<reference evidence="2 3" key="1">
    <citation type="submission" date="2020-07" db="EMBL/GenBank/DDBJ databases">
        <title>Comparative genomics of pyrophilous fungi reveals a link between fire events and developmental genes.</title>
        <authorList>
            <consortium name="DOE Joint Genome Institute"/>
            <person name="Steindorff A.S."/>
            <person name="Carver A."/>
            <person name="Calhoun S."/>
            <person name="Stillman K."/>
            <person name="Liu H."/>
            <person name="Lipzen A."/>
            <person name="Pangilinan J."/>
            <person name="Labutti K."/>
            <person name="Bruns T.D."/>
            <person name="Grigoriev I.V."/>
        </authorList>
    </citation>
    <scope>NUCLEOTIDE SEQUENCE [LARGE SCALE GENOMIC DNA]</scope>
    <source>
        <strain evidence="2 3">CBS 144469</strain>
    </source>
</reference>
<proteinExistence type="predicted"/>
<comment type="caution">
    <text evidence="2">The sequence shown here is derived from an EMBL/GenBank/DDBJ whole genome shotgun (WGS) entry which is preliminary data.</text>
</comment>
<keyword evidence="3" id="KW-1185">Reference proteome</keyword>
<dbReference type="EMBL" id="JACGCI010000002">
    <property type="protein sequence ID" value="KAF6765502.1"/>
    <property type="molecule type" value="Genomic_DNA"/>
</dbReference>
<sequence>MFIRVLPFVLLATQLLSAAAAPLAARHDGHGSNIQKPAASASASATKSASASASASTTGTGATATATAKAGDITGTFATAIPLLGGDQKTDVLFTKGTVGSLEVEFQDKNTNTLTVTENKAPAKNSVPAGFAFLDPVTYKIALEKSAAGLTLQKVDFIFDPASTALKGVDFAKAKVGKLCTETKAFVISDAVGEQEFEADENEVTLTASDINGEWGIFIPTAAGAATPAAGGATGETKDGETKGKLSSIPLFLRIANT</sequence>
<dbReference type="Proteomes" id="UP000521943">
    <property type="component" value="Unassembled WGS sequence"/>
</dbReference>
<organism evidence="2 3">
    <name type="scientific">Ephemerocybe angulata</name>
    <dbReference type="NCBI Taxonomy" id="980116"/>
    <lineage>
        <taxon>Eukaryota</taxon>
        <taxon>Fungi</taxon>
        <taxon>Dikarya</taxon>
        <taxon>Basidiomycota</taxon>
        <taxon>Agaricomycotina</taxon>
        <taxon>Agaricomycetes</taxon>
        <taxon>Agaricomycetidae</taxon>
        <taxon>Agaricales</taxon>
        <taxon>Agaricineae</taxon>
        <taxon>Psathyrellaceae</taxon>
        <taxon>Ephemerocybe</taxon>
    </lineage>
</organism>
<gene>
    <name evidence="2" type="ORF">DFP72DRAFT_797982</name>
</gene>
<evidence type="ECO:0000313" key="2">
    <source>
        <dbReference type="EMBL" id="KAF6765502.1"/>
    </source>
</evidence>
<evidence type="ECO:0000313" key="3">
    <source>
        <dbReference type="Proteomes" id="UP000521943"/>
    </source>
</evidence>
<feature type="chain" id="PRO_5034350207" evidence="1">
    <location>
        <begin position="21"/>
        <end position="258"/>
    </location>
</feature>
<accession>A0A8H6IJK8</accession>
<protein>
    <submittedName>
        <fullName evidence="2">Uncharacterized protein</fullName>
    </submittedName>
</protein>
<evidence type="ECO:0000256" key="1">
    <source>
        <dbReference type="SAM" id="SignalP"/>
    </source>
</evidence>
<feature type="signal peptide" evidence="1">
    <location>
        <begin position="1"/>
        <end position="20"/>
    </location>
</feature>
<dbReference type="AlphaFoldDB" id="A0A8H6IJK8"/>
<name>A0A8H6IJK8_9AGAR</name>
<keyword evidence="1" id="KW-0732">Signal</keyword>
<dbReference type="OrthoDB" id="3014608at2759"/>